<evidence type="ECO:0000313" key="2">
    <source>
        <dbReference type="EMBL" id="MDR8019924.1"/>
    </source>
</evidence>
<sequence length="278" mass="29276">MTEAVDAHPAPPALRPVLLHGGEALLADPEGPVLVVGPSLGTSVTALWEPTVREMHPGSLVIGWDLPGHGEQPPASEPFCLEDLADSVEAMVDQLAAEHGWEAGVSVDVAGVSVTGLVSLILALRPDTRFRRVVTLCSAAAIGTPEAWHQRADLVERAGTPTMVAGSAERWFAPGFLASHAEIATNLLRSLQYADRHSYAHICRALGQVDLREHLSDAARPVLAVAGGQGTVCPPEEAEFIAAQVPEGRAVTLDDVAHLAPAEAPAEVAHLLKEYLDD</sequence>
<evidence type="ECO:0000259" key="1">
    <source>
        <dbReference type="Pfam" id="PF00561"/>
    </source>
</evidence>
<keyword evidence="2" id="KW-0378">Hydrolase</keyword>
<dbReference type="Pfam" id="PF00561">
    <property type="entry name" value="Abhydrolase_1"/>
    <property type="match status" value="1"/>
</dbReference>
<dbReference type="GO" id="GO:0016787">
    <property type="term" value="F:hydrolase activity"/>
    <property type="evidence" value="ECO:0007669"/>
    <property type="project" value="UniProtKB-KW"/>
</dbReference>
<comment type="caution">
    <text evidence="2">The sequence shown here is derived from an EMBL/GenBank/DDBJ whole genome shotgun (WGS) entry which is preliminary data.</text>
</comment>
<reference evidence="2 3" key="1">
    <citation type="submission" date="2023-09" db="EMBL/GenBank/DDBJ databases">
        <title>Description of three actinobacteria isolated from air of manufacturing shop in a pharmaceutical factory.</title>
        <authorList>
            <person name="Zhang D.-F."/>
        </authorList>
    </citation>
    <scope>NUCLEOTIDE SEQUENCE [LARGE SCALE GENOMIC DNA]</scope>
    <source>
        <strain evidence="2 3">LY-0111</strain>
    </source>
</reference>
<accession>A0ABU2DTU0</accession>
<dbReference type="Proteomes" id="UP001251870">
    <property type="component" value="Unassembled WGS sequence"/>
</dbReference>
<keyword evidence="3" id="KW-1185">Reference proteome</keyword>
<dbReference type="Gene3D" id="3.40.50.1820">
    <property type="entry name" value="alpha/beta hydrolase"/>
    <property type="match status" value="1"/>
</dbReference>
<name>A0ABU2DTU0_9MICC</name>
<dbReference type="InterPro" id="IPR050228">
    <property type="entry name" value="Carboxylesterase_BioH"/>
</dbReference>
<dbReference type="SUPFAM" id="SSF53474">
    <property type="entry name" value="alpha/beta-Hydrolases"/>
    <property type="match status" value="1"/>
</dbReference>
<gene>
    <name evidence="2" type="ORF">RIL96_10155</name>
</gene>
<evidence type="ECO:0000313" key="3">
    <source>
        <dbReference type="Proteomes" id="UP001251870"/>
    </source>
</evidence>
<dbReference type="InterPro" id="IPR029058">
    <property type="entry name" value="AB_hydrolase_fold"/>
</dbReference>
<dbReference type="PANTHER" id="PTHR43194">
    <property type="entry name" value="HYDROLASE ALPHA/BETA FOLD FAMILY"/>
    <property type="match status" value="1"/>
</dbReference>
<dbReference type="PANTHER" id="PTHR43194:SF2">
    <property type="entry name" value="PEROXISOMAL MEMBRANE PROTEIN LPX1"/>
    <property type="match status" value="1"/>
</dbReference>
<proteinExistence type="predicted"/>
<feature type="domain" description="AB hydrolase-1" evidence="1">
    <location>
        <begin position="47"/>
        <end position="264"/>
    </location>
</feature>
<dbReference type="InterPro" id="IPR000073">
    <property type="entry name" value="AB_hydrolase_1"/>
</dbReference>
<dbReference type="RefSeq" id="WP_310548911.1">
    <property type="nucleotide sequence ID" value="NZ_JAVKGR010000013.1"/>
</dbReference>
<dbReference type="EMBL" id="JAVKGR010000013">
    <property type="protein sequence ID" value="MDR8019924.1"/>
    <property type="molecule type" value="Genomic_DNA"/>
</dbReference>
<protein>
    <submittedName>
        <fullName evidence="2">Alpha/beta hydrolase</fullName>
    </submittedName>
</protein>
<organism evidence="2 3">
    <name type="scientific">Nesterenkonia aerolata</name>
    <dbReference type="NCBI Taxonomy" id="3074079"/>
    <lineage>
        <taxon>Bacteria</taxon>
        <taxon>Bacillati</taxon>
        <taxon>Actinomycetota</taxon>
        <taxon>Actinomycetes</taxon>
        <taxon>Micrococcales</taxon>
        <taxon>Micrococcaceae</taxon>
        <taxon>Nesterenkonia</taxon>
    </lineage>
</organism>